<organism evidence="4 5">
    <name type="scientific">Thecamonas trahens ATCC 50062</name>
    <dbReference type="NCBI Taxonomy" id="461836"/>
    <lineage>
        <taxon>Eukaryota</taxon>
        <taxon>Apusozoa</taxon>
        <taxon>Apusomonadida</taxon>
        <taxon>Apusomonadidae</taxon>
        <taxon>Thecamonas</taxon>
    </lineage>
</organism>
<dbReference type="GeneID" id="25563666"/>
<dbReference type="PANTHER" id="PTHR48106">
    <property type="entry name" value="QUINONE OXIDOREDUCTASE PIG3-RELATED"/>
    <property type="match status" value="1"/>
</dbReference>
<name>A0A0L0D991_THETB</name>
<evidence type="ECO:0000256" key="1">
    <source>
        <dbReference type="ARBA" id="ARBA00022857"/>
    </source>
</evidence>
<dbReference type="STRING" id="461836.A0A0L0D991"/>
<dbReference type="NCBIfam" id="TIGR02824">
    <property type="entry name" value="quinone_pig3"/>
    <property type="match status" value="1"/>
</dbReference>
<evidence type="ECO:0000313" key="5">
    <source>
        <dbReference type="Proteomes" id="UP000054408"/>
    </source>
</evidence>
<dbReference type="Pfam" id="PF08240">
    <property type="entry name" value="ADH_N"/>
    <property type="match status" value="1"/>
</dbReference>
<accession>A0A0L0D991</accession>
<dbReference type="SMART" id="SM00829">
    <property type="entry name" value="PKS_ER"/>
    <property type="match status" value="1"/>
</dbReference>
<dbReference type="Gene3D" id="3.40.50.720">
    <property type="entry name" value="NAD(P)-binding Rossmann-like Domain"/>
    <property type="match status" value="1"/>
</dbReference>
<dbReference type="GO" id="GO:0070402">
    <property type="term" value="F:NADPH binding"/>
    <property type="evidence" value="ECO:0007669"/>
    <property type="project" value="TreeGrafter"/>
</dbReference>
<proteinExistence type="predicted"/>
<reference evidence="4 5" key="1">
    <citation type="submission" date="2010-05" db="EMBL/GenBank/DDBJ databases">
        <title>The Genome Sequence of Thecamonas trahens ATCC 50062.</title>
        <authorList>
            <consortium name="The Broad Institute Genome Sequencing Platform"/>
            <person name="Russ C."/>
            <person name="Cuomo C."/>
            <person name="Shea T."/>
            <person name="Young S.K."/>
            <person name="Zeng Q."/>
            <person name="Koehrsen M."/>
            <person name="Haas B."/>
            <person name="Borodovsky M."/>
            <person name="Guigo R."/>
            <person name="Alvarado L."/>
            <person name="Berlin A."/>
            <person name="Bochicchio J."/>
            <person name="Borenstein D."/>
            <person name="Chapman S."/>
            <person name="Chen Z."/>
            <person name="Freedman E."/>
            <person name="Gellesch M."/>
            <person name="Goldberg J."/>
            <person name="Griggs A."/>
            <person name="Gujja S."/>
            <person name="Heilman E."/>
            <person name="Heiman D."/>
            <person name="Hepburn T."/>
            <person name="Howarth C."/>
            <person name="Jen D."/>
            <person name="Larson L."/>
            <person name="Mehta T."/>
            <person name="Park D."/>
            <person name="Pearson M."/>
            <person name="Roberts A."/>
            <person name="Saif S."/>
            <person name="Shenoy N."/>
            <person name="Sisk P."/>
            <person name="Stolte C."/>
            <person name="Sykes S."/>
            <person name="Thomson T."/>
            <person name="Walk T."/>
            <person name="White J."/>
            <person name="Yandava C."/>
            <person name="Burger G."/>
            <person name="Gray M.W."/>
            <person name="Holland P.W.H."/>
            <person name="King N."/>
            <person name="Lang F.B.F."/>
            <person name="Roger A.J."/>
            <person name="Ruiz-Trillo I."/>
            <person name="Lander E."/>
            <person name="Nusbaum C."/>
        </authorList>
    </citation>
    <scope>NUCLEOTIDE SEQUENCE [LARGE SCALE GENOMIC DNA]</scope>
    <source>
        <strain evidence="4 5">ATCC 50062</strain>
    </source>
</reference>
<dbReference type="PANTHER" id="PTHR48106:SF18">
    <property type="entry name" value="QUINONE OXIDOREDUCTASE PIG3"/>
    <property type="match status" value="1"/>
</dbReference>
<dbReference type="Pfam" id="PF00107">
    <property type="entry name" value="ADH_zinc_N"/>
    <property type="match status" value="1"/>
</dbReference>
<dbReference type="InterPro" id="IPR020843">
    <property type="entry name" value="ER"/>
</dbReference>
<dbReference type="GO" id="GO:0016651">
    <property type="term" value="F:oxidoreductase activity, acting on NAD(P)H"/>
    <property type="evidence" value="ECO:0007669"/>
    <property type="project" value="TreeGrafter"/>
</dbReference>
<dbReference type="OMA" id="WAEVPDP"/>
<evidence type="ECO:0000256" key="2">
    <source>
        <dbReference type="ARBA" id="ARBA00023002"/>
    </source>
</evidence>
<gene>
    <name evidence="4" type="ORF">AMSG_04103</name>
</gene>
<sequence length="351" mass="35944">MAAAGAGSGGAAASAPAGYPQTMRLVRSPPFGEPSVMTPVIDEVAALKAGTVLIKTAFAGVNRADTLQRKGKYAPPKGESNVLGLEVAGEIVAINSNGAESSWSVGDRVCSLLGSGGYAEYVAAPLELLIPVPEDVPMEEAGGFPEAFLTAFQAVSYIGKLGAGETLLIHGGASGVGTAAIQLAKLLGANVIVTASTADKLATCSSLGADVAINYKDTDFVEEVKAATDGRGVDLVVDYVGSAYFSRNLEALALDGRMVMLGFLSGAVVDAPLSLAPILRKRLTITGSTLRTRPMAYKAELVAGLIALAGDAWANRSLKVIVDSVYALDDVADAHSHMEANANIGKIVLRP</sequence>
<dbReference type="InterPro" id="IPR013149">
    <property type="entry name" value="ADH-like_C"/>
</dbReference>
<dbReference type="EMBL" id="GL349448">
    <property type="protein sequence ID" value="KNC47873.1"/>
    <property type="molecule type" value="Genomic_DNA"/>
</dbReference>
<dbReference type="InterPro" id="IPR013154">
    <property type="entry name" value="ADH-like_N"/>
</dbReference>
<keyword evidence="2" id="KW-0560">Oxidoreductase</keyword>
<protein>
    <submittedName>
        <fullName evidence="4">Zinc-containing alcohol dehydrogenase superfamily protein</fullName>
    </submittedName>
</protein>
<dbReference type="eggNOG" id="KOG1198">
    <property type="taxonomic scope" value="Eukaryota"/>
</dbReference>
<keyword evidence="1" id="KW-0521">NADP</keyword>
<dbReference type="InterPro" id="IPR014189">
    <property type="entry name" value="Quinone_OxRdtase_PIG3"/>
</dbReference>
<dbReference type="SUPFAM" id="SSF51735">
    <property type="entry name" value="NAD(P)-binding Rossmann-fold domains"/>
    <property type="match status" value="1"/>
</dbReference>
<dbReference type="InterPro" id="IPR011032">
    <property type="entry name" value="GroES-like_sf"/>
</dbReference>
<dbReference type="Gene3D" id="3.90.180.10">
    <property type="entry name" value="Medium-chain alcohol dehydrogenases, catalytic domain"/>
    <property type="match status" value="1"/>
</dbReference>
<dbReference type="SUPFAM" id="SSF50129">
    <property type="entry name" value="GroES-like"/>
    <property type="match status" value="1"/>
</dbReference>
<keyword evidence="5" id="KW-1185">Reference proteome</keyword>
<dbReference type="RefSeq" id="XP_013759351.1">
    <property type="nucleotide sequence ID" value="XM_013903897.1"/>
</dbReference>
<dbReference type="Proteomes" id="UP000054408">
    <property type="component" value="Unassembled WGS sequence"/>
</dbReference>
<feature type="domain" description="Enoyl reductase (ER)" evidence="3">
    <location>
        <begin position="32"/>
        <end position="349"/>
    </location>
</feature>
<dbReference type="OrthoDB" id="203908at2759"/>
<evidence type="ECO:0000259" key="3">
    <source>
        <dbReference type="SMART" id="SM00829"/>
    </source>
</evidence>
<dbReference type="InterPro" id="IPR036291">
    <property type="entry name" value="NAD(P)-bd_dom_sf"/>
</dbReference>
<dbReference type="CDD" id="cd05276">
    <property type="entry name" value="p53_inducible_oxidoreductase"/>
    <property type="match status" value="1"/>
</dbReference>
<dbReference type="AlphaFoldDB" id="A0A0L0D991"/>
<evidence type="ECO:0000313" key="4">
    <source>
        <dbReference type="EMBL" id="KNC47873.1"/>
    </source>
</evidence>